<dbReference type="SUPFAM" id="SSF82714">
    <property type="entry name" value="Multidrug efflux transporter AcrB TolC docking domain, DN and DC subdomains"/>
    <property type="match status" value="2"/>
</dbReference>
<feature type="transmembrane region" description="Helical" evidence="1">
    <location>
        <begin position="468"/>
        <end position="492"/>
    </location>
</feature>
<gene>
    <name evidence="2" type="ORF">A2765_05050</name>
</gene>
<dbReference type="SUPFAM" id="SSF82866">
    <property type="entry name" value="Multidrug efflux transporter AcrB transmembrane domain"/>
    <property type="match status" value="2"/>
</dbReference>
<evidence type="ECO:0008006" key="4">
    <source>
        <dbReference type="Google" id="ProtNLM"/>
    </source>
</evidence>
<name>A0A1F6D8U6_9BACT</name>
<feature type="transmembrane region" description="Helical" evidence="1">
    <location>
        <begin position="433"/>
        <end position="462"/>
    </location>
</feature>
<dbReference type="PANTHER" id="PTHR32063:SF24">
    <property type="entry name" value="CATION EFFLUX SYSTEM (ACRB_ACRD_ACRF FAMILY)"/>
    <property type="match status" value="1"/>
</dbReference>
<evidence type="ECO:0000313" key="3">
    <source>
        <dbReference type="Proteomes" id="UP000176377"/>
    </source>
</evidence>
<feature type="transmembrane region" description="Helical" evidence="1">
    <location>
        <begin position="869"/>
        <end position="888"/>
    </location>
</feature>
<dbReference type="EMBL" id="MFLA01000045">
    <property type="protein sequence ID" value="OGG57771.1"/>
    <property type="molecule type" value="Genomic_DNA"/>
</dbReference>
<feature type="transmembrane region" description="Helical" evidence="1">
    <location>
        <begin position="386"/>
        <end position="412"/>
    </location>
</feature>
<dbReference type="PANTHER" id="PTHR32063">
    <property type="match status" value="1"/>
</dbReference>
<feature type="transmembrane region" description="Helical" evidence="1">
    <location>
        <begin position="895"/>
        <end position="914"/>
    </location>
</feature>
<dbReference type="GO" id="GO:0005886">
    <property type="term" value="C:plasma membrane"/>
    <property type="evidence" value="ECO:0007669"/>
    <property type="project" value="TreeGrafter"/>
</dbReference>
<dbReference type="AlphaFoldDB" id="A0A1F6D8U6"/>
<dbReference type="Gene3D" id="3.30.2090.10">
    <property type="entry name" value="Multidrug efflux transporter AcrB TolC docking domain, DN and DC subdomains"/>
    <property type="match status" value="2"/>
</dbReference>
<feature type="transmembrane region" description="Helical" evidence="1">
    <location>
        <begin position="362"/>
        <end position="380"/>
    </location>
</feature>
<sequence length="1029" mass="110970">MLPVWNYFLRKRQFTVLLIVSLIAAGTYALLTIPKESAPEVRIPVGIVSTVFPGASAEDVEQLVTNEIESGVANVENLDTLTSSSREGVSMVTVQFDASADLDKSLQKLKDAVAATKPNLPEEANDPAVIEINFSEQPVLIVSVTGEYAPAVLTELGDDIKDELQNVKGVSRVDVSGVRKKEIQVIVKKEKLDQYGIRLMDIVGAIQASNAKLPVGSITVDNVEYALNFEGEITEADQVRDVAMTTEGGSIVYVRDIAEIVDGLQKETSISRASTAGQPSESSLTLSIYKSAGGNIVRTGDAAKARLEELKKGMLAGSSVVVSLDSGKEVKTNLTDLTKVGLETMALVMITLLLTIGWRESLVAAASIPLSFLIAFFGLLQSGNTLNFVSLFALILAIGILVDSGIVITEAIHTRMRLFATKEEAAEAALREYAWPLIAGTMATVAVFAPLFFISGIVGQFIKSIPFTLIFVLFASIFVALGLVPLIAITFTKKESNRLEKKQEEYTHRFQEWYRRKLGYLLDNRRAQNLFLAAIFAGFFVAIALPITGLLKTTFFPQEDIGYVLISIEKPQGTALYDTDLATRQVEEALYGNENIDSFATTVGGSSSLTGDTPTSGGNLANITILLKDKNNRKNTSTEVVQQVRDRIGSIPGATIRVSEPNNGPPSGAPVLITFAGDDLDDLERVTINAERLLSSIKGVSDIQSSVKDNGLEFTLAIDRGKAAAAGLSPAAVAQTLRTAVHGATATTLHNDNDDIDVIVKLDLNPDYADPAETTDVNPDAVRAISIQTPKGPILLGSILNTSLDRGKSSIQHDDRKRIETVSSQVVGKTAIEVTNEVEKRKAELQMPAGMTMKIGGETEDVNKSFAEMGFAFIAGLVLMIAIMVMQFNSLRHALYLILMVILSLIGVFGGLFISGRTLSFSSVVGIIALAGVIINHAIILTDSIHRLAHTRKDLSAREVVIEAAISRLRPIFLTTITTVIGMIPLAGATALWGPLAYTIMFGLAFSMILTLAMIPVMTYRWPGTWFRR</sequence>
<accession>A0A1F6D8U6</accession>
<dbReference type="Gene3D" id="1.20.1640.10">
    <property type="entry name" value="Multidrug efflux transporter AcrB transmembrane domain"/>
    <property type="match status" value="2"/>
</dbReference>
<keyword evidence="1" id="KW-1133">Transmembrane helix</keyword>
<dbReference type="Proteomes" id="UP000176377">
    <property type="component" value="Unassembled WGS sequence"/>
</dbReference>
<feature type="transmembrane region" description="Helical" evidence="1">
    <location>
        <begin position="1000"/>
        <end position="1020"/>
    </location>
</feature>
<proteinExistence type="predicted"/>
<reference evidence="2 3" key="1">
    <citation type="journal article" date="2016" name="Nat. Commun.">
        <title>Thousands of microbial genomes shed light on interconnected biogeochemical processes in an aquifer system.</title>
        <authorList>
            <person name="Anantharaman K."/>
            <person name="Brown C.T."/>
            <person name="Hug L.A."/>
            <person name="Sharon I."/>
            <person name="Castelle C.J."/>
            <person name="Probst A.J."/>
            <person name="Thomas B.C."/>
            <person name="Singh A."/>
            <person name="Wilkins M.J."/>
            <person name="Karaoz U."/>
            <person name="Brodie E.L."/>
            <person name="Williams K.H."/>
            <person name="Hubbard S.S."/>
            <person name="Banfield J.F."/>
        </authorList>
    </citation>
    <scope>NUCLEOTIDE SEQUENCE [LARGE SCALE GENOMIC DNA]</scope>
</reference>
<dbReference type="Gene3D" id="3.30.70.1440">
    <property type="entry name" value="Multidrug efflux transporter AcrB pore domain"/>
    <property type="match status" value="1"/>
</dbReference>
<evidence type="ECO:0000313" key="2">
    <source>
        <dbReference type="EMBL" id="OGG57771.1"/>
    </source>
</evidence>
<organism evidence="2 3">
    <name type="scientific">Candidatus Kaiserbacteria bacterium RIFCSPHIGHO2_01_FULL_56_24</name>
    <dbReference type="NCBI Taxonomy" id="1798487"/>
    <lineage>
        <taxon>Bacteria</taxon>
        <taxon>Candidatus Kaiseribacteriota</taxon>
    </lineage>
</organism>
<dbReference type="PRINTS" id="PR00702">
    <property type="entry name" value="ACRIFLAVINRP"/>
</dbReference>
<dbReference type="InterPro" id="IPR027463">
    <property type="entry name" value="AcrB_DN_DC_subdom"/>
</dbReference>
<dbReference type="GO" id="GO:0042910">
    <property type="term" value="F:xenobiotic transmembrane transporter activity"/>
    <property type="evidence" value="ECO:0007669"/>
    <property type="project" value="TreeGrafter"/>
</dbReference>
<comment type="caution">
    <text evidence="2">The sequence shown here is derived from an EMBL/GenBank/DDBJ whole genome shotgun (WGS) entry which is preliminary data.</text>
</comment>
<keyword evidence="1" id="KW-0812">Transmembrane</keyword>
<keyword evidence="1" id="KW-0472">Membrane</keyword>
<dbReference type="InterPro" id="IPR001036">
    <property type="entry name" value="Acrflvin-R"/>
</dbReference>
<feature type="transmembrane region" description="Helical" evidence="1">
    <location>
        <begin position="972"/>
        <end position="994"/>
    </location>
</feature>
<feature type="transmembrane region" description="Helical" evidence="1">
    <location>
        <begin position="530"/>
        <end position="551"/>
    </location>
</feature>
<dbReference type="SUPFAM" id="SSF82693">
    <property type="entry name" value="Multidrug efflux transporter AcrB pore domain, PN1, PN2, PC1 and PC2 subdomains"/>
    <property type="match status" value="3"/>
</dbReference>
<dbReference type="Pfam" id="PF00873">
    <property type="entry name" value="ACR_tran"/>
    <property type="match status" value="1"/>
</dbReference>
<dbReference type="Gene3D" id="3.30.70.1430">
    <property type="entry name" value="Multidrug efflux transporter AcrB pore domain"/>
    <property type="match status" value="2"/>
</dbReference>
<protein>
    <recommendedName>
        <fullName evidence="4">SSD domain-containing protein</fullName>
    </recommendedName>
</protein>
<feature type="transmembrane region" description="Helical" evidence="1">
    <location>
        <begin position="920"/>
        <end position="942"/>
    </location>
</feature>
<evidence type="ECO:0000256" key="1">
    <source>
        <dbReference type="SAM" id="Phobius"/>
    </source>
</evidence>
<feature type="transmembrane region" description="Helical" evidence="1">
    <location>
        <begin position="337"/>
        <end position="355"/>
    </location>
</feature>
<dbReference type="Gene3D" id="3.30.70.1320">
    <property type="entry name" value="Multidrug efflux transporter AcrB pore domain like"/>
    <property type="match status" value="1"/>
</dbReference>